<evidence type="ECO:0000259" key="1">
    <source>
        <dbReference type="Pfam" id="PF07929"/>
    </source>
</evidence>
<dbReference type="EMBL" id="PFNL01000146">
    <property type="protein sequence ID" value="PIZ45204.1"/>
    <property type="molecule type" value="Genomic_DNA"/>
</dbReference>
<dbReference type="PANTHER" id="PTHR41878:SF1">
    <property type="entry name" value="TNPR PROTEIN"/>
    <property type="match status" value="1"/>
</dbReference>
<evidence type="ECO:0000313" key="3">
    <source>
        <dbReference type="Proteomes" id="UP000228920"/>
    </source>
</evidence>
<dbReference type="Gene3D" id="3.10.290.30">
    <property type="entry name" value="MM3350-like"/>
    <property type="match status" value="1"/>
</dbReference>
<dbReference type="SUPFAM" id="SSF159941">
    <property type="entry name" value="MM3350-like"/>
    <property type="match status" value="1"/>
</dbReference>
<feature type="domain" description="Plasmid pRiA4b Orf3-like" evidence="1">
    <location>
        <begin position="9"/>
        <end position="178"/>
    </location>
</feature>
<dbReference type="Proteomes" id="UP000228920">
    <property type="component" value="Unassembled WGS sequence"/>
</dbReference>
<proteinExistence type="predicted"/>
<sequence length="194" mass="22945">MNPKLKKTKIYSLTISLNHWTPRIWRRLWIRDDMKLHEVAVVLYSCMGWCGYHLSEIRVHNKSYGDRSIDPPPKLLEWTRYTFGDIAKDGLTQFQFIYDFGDNWEMTVKVREEKKLDENAPYPVCVNGENAAPPEDVGGYPGFDHFIKVMKNKKHPEYKQLSDWWGDESFDPSYFSIDEVNSIIQDKETFLQEL</sequence>
<evidence type="ECO:0000313" key="2">
    <source>
        <dbReference type="EMBL" id="PIZ45204.1"/>
    </source>
</evidence>
<dbReference type="InterPro" id="IPR012912">
    <property type="entry name" value="Plasmid_pRiA4b_Orf3-like"/>
</dbReference>
<dbReference type="AlphaFoldDB" id="A0A2M7TGK7"/>
<dbReference type="InterPro" id="IPR024047">
    <property type="entry name" value="MM3350-like_sf"/>
</dbReference>
<gene>
    <name evidence="2" type="ORF">COY32_05490</name>
</gene>
<accession>A0A2M7TGK7</accession>
<protein>
    <recommendedName>
        <fullName evidence="1">Plasmid pRiA4b Orf3-like domain-containing protein</fullName>
    </recommendedName>
</protein>
<reference evidence="3" key="1">
    <citation type="submission" date="2017-09" db="EMBL/GenBank/DDBJ databases">
        <title>Depth-based differentiation of microbial function through sediment-hosted aquifers and enrichment of novel symbionts in the deep terrestrial subsurface.</title>
        <authorList>
            <person name="Probst A.J."/>
            <person name="Ladd B."/>
            <person name="Jarett J.K."/>
            <person name="Geller-Mcgrath D.E."/>
            <person name="Sieber C.M.K."/>
            <person name="Emerson J.B."/>
            <person name="Anantharaman K."/>
            <person name="Thomas B.C."/>
            <person name="Malmstrom R."/>
            <person name="Stieglmeier M."/>
            <person name="Klingl A."/>
            <person name="Woyke T."/>
            <person name="Ryan C.M."/>
            <person name="Banfield J.F."/>
        </authorList>
    </citation>
    <scope>NUCLEOTIDE SEQUENCE [LARGE SCALE GENOMIC DNA]</scope>
</reference>
<dbReference type="Pfam" id="PF07929">
    <property type="entry name" value="PRiA4_ORF3"/>
    <property type="match status" value="1"/>
</dbReference>
<dbReference type="PANTHER" id="PTHR41878">
    <property type="entry name" value="LEXA REPRESSOR-RELATED"/>
    <property type="match status" value="1"/>
</dbReference>
<organism evidence="2 3">
    <name type="scientific">candidate division WWE3 bacterium CG_4_10_14_0_2_um_filter_41_14</name>
    <dbReference type="NCBI Taxonomy" id="1975072"/>
    <lineage>
        <taxon>Bacteria</taxon>
        <taxon>Katanobacteria</taxon>
    </lineage>
</organism>
<comment type="caution">
    <text evidence="2">The sequence shown here is derived from an EMBL/GenBank/DDBJ whole genome shotgun (WGS) entry which is preliminary data.</text>
</comment>
<name>A0A2M7TGK7_UNCKA</name>